<dbReference type="GO" id="GO:0005886">
    <property type="term" value="C:plasma membrane"/>
    <property type="evidence" value="ECO:0007669"/>
    <property type="project" value="UniProtKB-SubCell"/>
</dbReference>
<evidence type="ECO:0000256" key="10">
    <source>
        <dbReference type="ARBA" id="ARBA00023143"/>
    </source>
</evidence>
<dbReference type="PANTHER" id="PTHR30587:SF0">
    <property type="entry name" value="FLAGELLAR BIOSYNTHETIC PROTEIN FLIP"/>
    <property type="match status" value="1"/>
</dbReference>
<feature type="transmembrane region" description="Helical" evidence="12">
    <location>
        <begin position="94"/>
        <end position="114"/>
    </location>
</feature>
<dbReference type="NCBIfam" id="NF009438">
    <property type="entry name" value="PRK12797.1"/>
    <property type="match status" value="1"/>
</dbReference>
<feature type="transmembrane region" description="Helical" evidence="12">
    <location>
        <begin position="50"/>
        <end position="82"/>
    </location>
</feature>
<evidence type="ECO:0000256" key="12">
    <source>
        <dbReference type="RuleBase" id="RU362069"/>
    </source>
</evidence>
<keyword evidence="7 12" id="KW-0653">Protein transport</keyword>
<evidence type="ECO:0000256" key="6">
    <source>
        <dbReference type="ARBA" id="ARBA00022795"/>
    </source>
</evidence>
<evidence type="ECO:0000256" key="2">
    <source>
        <dbReference type="ARBA" id="ARBA00021714"/>
    </source>
</evidence>
<evidence type="ECO:0000313" key="15">
    <source>
        <dbReference type="Proteomes" id="UP000450917"/>
    </source>
</evidence>
<keyword evidence="10" id="KW-0975">Bacterial flagellum</keyword>
<feature type="transmembrane region" description="Helical" evidence="12">
    <location>
        <begin position="231"/>
        <end position="251"/>
    </location>
</feature>
<dbReference type="PROSITE" id="PS01060">
    <property type="entry name" value="FLIP_1"/>
    <property type="match status" value="1"/>
</dbReference>
<dbReference type="GO" id="GO:0009425">
    <property type="term" value="C:bacterial-type flagellum basal body"/>
    <property type="evidence" value="ECO:0007669"/>
    <property type="project" value="UniProtKB-SubCell"/>
</dbReference>
<proteinExistence type="inferred from homology"/>
<keyword evidence="14" id="KW-0969">Cilium</keyword>
<keyword evidence="15" id="KW-1185">Reference proteome</keyword>
<dbReference type="PRINTS" id="PR00951">
    <property type="entry name" value="FLGBIOSNFLIP"/>
</dbReference>
<dbReference type="Proteomes" id="UP000450917">
    <property type="component" value="Unassembled WGS sequence"/>
</dbReference>
<name>A0A7X2ZAG7_9BACL</name>
<comment type="function">
    <text evidence="12">Plays a role in the flagellum-specific transport system.</text>
</comment>
<dbReference type="GO" id="GO:0044781">
    <property type="term" value="P:bacterial-type flagellum organization"/>
    <property type="evidence" value="ECO:0007669"/>
    <property type="project" value="UniProtKB-UniRule"/>
</dbReference>
<dbReference type="EMBL" id="WNZX01000004">
    <property type="protein sequence ID" value="MUG70516.1"/>
    <property type="molecule type" value="Genomic_DNA"/>
</dbReference>
<keyword evidence="9 12" id="KW-0472">Membrane</keyword>
<comment type="similarity">
    <text evidence="1 12">Belongs to the FliP/MopC/SpaP family.</text>
</comment>
<sequence length="253" mass="27607">MKKLIKLLPLLLLAGMLCSVSGQAFAADPIPGINIDIGTANSPDNASGTVTIILLITILSLAPAILVMMTSFTRIIIVLGFVRTSLGTMQMPPNQVLIGLAMFLTFFIMAPTLGEINETAFQPYMKGEITQTAALDKASITMKQFMFQHTRQKDLKLFLDYTKAAPPSGVEDTPLTALVPAYAISELKTAFQMGFMVFIPFLVIDMVVASTLMAMGMMMLPPVMISLPFKILLFILVDGWYLVVRSLLLSFNS</sequence>
<dbReference type="RefSeq" id="WP_127604537.1">
    <property type="nucleotide sequence ID" value="NZ_JARTHJ010000169.1"/>
</dbReference>
<keyword evidence="3 12" id="KW-0813">Transport</keyword>
<keyword evidence="11 12" id="KW-1006">Bacterial flagellum protein export</keyword>
<reference evidence="14 15" key="1">
    <citation type="submission" date="2019-11" db="EMBL/GenBank/DDBJ databases">
        <title>Draft genome sequences of five Paenibacillus species of dairy origin.</title>
        <authorList>
            <person name="Olajide A.M."/>
            <person name="Chen S."/>
            <person name="Lapointe G."/>
        </authorList>
    </citation>
    <scope>NUCLEOTIDE SEQUENCE [LARGE SCALE GENOMIC DNA]</scope>
    <source>
        <strain evidence="14 15">2CS3</strain>
    </source>
</reference>
<comment type="caution">
    <text evidence="14">The sequence shown here is derived from an EMBL/GenBank/DDBJ whole genome shotgun (WGS) entry which is preliminary data.</text>
</comment>
<gene>
    <name evidence="12 14" type="primary">fliP</name>
    <name evidence="14" type="ORF">GNP93_07455</name>
</gene>
<dbReference type="NCBIfam" id="TIGR01103">
    <property type="entry name" value="fliP"/>
    <property type="match status" value="1"/>
</dbReference>
<evidence type="ECO:0000256" key="11">
    <source>
        <dbReference type="ARBA" id="ARBA00023225"/>
    </source>
</evidence>
<evidence type="ECO:0000313" key="14">
    <source>
        <dbReference type="EMBL" id="MUG70516.1"/>
    </source>
</evidence>
<accession>A0A7X2ZAG7</accession>
<evidence type="ECO:0000256" key="13">
    <source>
        <dbReference type="SAM" id="SignalP"/>
    </source>
</evidence>
<keyword evidence="13" id="KW-0732">Signal</keyword>
<feature type="transmembrane region" description="Helical" evidence="12">
    <location>
        <begin position="195"/>
        <end position="219"/>
    </location>
</feature>
<dbReference type="PRINTS" id="PR01302">
    <property type="entry name" value="TYPE3IMPPROT"/>
</dbReference>
<feature type="signal peptide" evidence="13">
    <location>
        <begin position="1"/>
        <end position="26"/>
    </location>
</feature>
<dbReference type="AlphaFoldDB" id="A0A7X2ZAG7"/>
<keyword evidence="8 12" id="KW-1133">Transmembrane helix</keyword>
<evidence type="ECO:0000256" key="5">
    <source>
        <dbReference type="ARBA" id="ARBA00022692"/>
    </source>
</evidence>
<dbReference type="Pfam" id="PF00813">
    <property type="entry name" value="FliP"/>
    <property type="match status" value="1"/>
</dbReference>
<dbReference type="PROSITE" id="PS01061">
    <property type="entry name" value="FLIP_2"/>
    <property type="match status" value="1"/>
</dbReference>
<evidence type="ECO:0000256" key="3">
    <source>
        <dbReference type="ARBA" id="ARBA00022448"/>
    </source>
</evidence>
<dbReference type="InterPro" id="IPR005837">
    <property type="entry name" value="FliP"/>
</dbReference>
<keyword evidence="14" id="KW-0282">Flagellum</keyword>
<evidence type="ECO:0000256" key="4">
    <source>
        <dbReference type="ARBA" id="ARBA00022475"/>
    </source>
</evidence>
<feature type="chain" id="PRO_5031540729" description="Flagellar biosynthetic protein FliP" evidence="13">
    <location>
        <begin position="27"/>
        <end position="253"/>
    </location>
</feature>
<comment type="subcellular location">
    <subcellularLocation>
        <location evidence="12">Cell membrane</location>
        <topology evidence="12">Multi-pass membrane protein</topology>
    </subcellularLocation>
    <subcellularLocation>
        <location evidence="12">Bacterial flagellum basal body</location>
    </subcellularLocation>
</comment>
<evidence type="ECO:0000256" key="8">
    <source>
        <dbReference type="ARBA" id="ARBA00022989"/>
    </source>
</evidence>
<dbReference type="GO" id="GO:0009306">
    <property type="term" value="P:protein secretion"/>
    <property type="evidence" value="ECO:0007669"/>
    <property type="project" value="UniProtKB-UniRule"/>
</dbReference>
<keyword evidence="14" id="KW-0966">Cell projection</keyword>
<keyword evidence="4 12" id="KW-1003">Cell membrane</keyword>
<keyword evidence="5 12" id="KW-0812">Transmembrane</keyword>
<evidence type="ECO:0000256" key="7">
    <source>
        <dbReference type="ARBA" id="ARBA00022927"/>
    </source>
</evidence>
<protein>
    <recommendedName>
        <fullName evidence="2 12">Flagellar biosynthetic protein FliP</fullName>
    </recommendedName>
</protein>
<organism evidence="14 15">
    <name type="scientific">Paenibacillus validus</name>
    <dbReference type="NCBI Taxonomy" id="44253"/>
    <lineage>
        <taxon>Bacteria</taxon>
        <taxon>Bacillati</taxon>
        <taxon>Bacillota</taxon>
        <taxon>Bacilli</taxon>
        <taxon>Bacillales</taxon>
        <taxon>Paenibacillaceae</taxon>
        <taxon>Paenibacillus</taxon>
    </lineage>
</organism>
<evidence type="ECO:0000256" key="9">
    <source>
        <dbReference type="ARBA" id="ARBA00023136"/>
    </source>
</evidence>
<evidence type="ECO:0000256" key="1">
    <source>
        <dbReference type="ARBA" id="ARBA00006257"/>
    </source>
</evidence>
<dbReference type="InterPro" id="IPR005838">
    <property type="entry name" value="T3SS_IM_P"/>
</dbReference>
<keyword evidence="6 12" id="KW-1005">Bacterial flagellum biogenesis</keyword>
<dbReference type="PANTHER" id="PTHR30587">
    <property type="entry name" value="FLAGELLAR BIOSYNTHETIC PROTEIN FLIP"/>
    <property type="match status" value="1"/>
</dbReference>